<dbReference type="PROSITE" id="PS50253">
    <property type="entry name" value="COX3"/>
    <property type="match status" value="1"/>
</dbReference>
<protein>
    <recommendedName>
        <fullName evidence="3">cytochrome-c oxidase</fullName>
        <ecNumber evidence="3">7.1.1.9</ecNumber>
    </recommendedName>
    <alternativeName>
        <fullName evidence="8">Cytochrome aa3 subunit 3</fullName>
    </alternativeName>
    <alternativeName>
        <fullName evidence="9">Cytochrome c oxidase polypeptide III</fullName>
    </alternativeName>
</protein>
<dbReference type="InterPro" id="IPR000298">
    <property type="entry name" value="Cyt_c_oxidase-like_su3"/>
</dbReference>
<dbReference type="GO" id="GO:0019646">
    <property type="term" value="P:aerobic electron transport chain"/>
    <property type="evidence" value="ECO:0007669"/>
    <property type="project" value="InterPro"/>
</dbReference>
<feature type="transmembrane region" description="Helical" evidence="11">
    <location>
        <begin position="275"/>
        <end position="293"/>
    </location>
</feature>
<reference evidence="13 14" key="1">
    <citation type="submission" date="2014-06" db="EMBL/GenBank/DDBJ databases">
        <title>The draft genome sequence of Idiomarina salinarum ISL-52.</title>
        <authorList>
            <person name="Du J."/>
            <person name="Shao Z."/>
        </authorList>
    </citation>
    <scope>NUCLEOTIDE SEQUENCE [LARGE SCALE GENOMIC DNA]</scope>
    <source>
        <strain evidence="13 14">ISL-52</strain>
    </source>
</reference>
<dbReference type="Proteomes" id="UP000054363">
    <property type="component" value="Unassembled WGS sequence"/>
</dbReference>
<dbReference type="SUPFAM" id="SSF81452">
    <property type="entry name" value="Cytochrome c oxidase subunit III-like"/>
    <property type="match status" value="1"/>
</dbReference>
<evidence type="ECO:0000256" key="4">
    <source>
        <dbReference type="ARBA" id="ARBA00022692"/>
    </source>
</evidence>
<feature type="transmembrane region" description="Helical" evidence="11">
    <location>
        <begin position="232"/>
        <end position="255"/>
    </location>
</feature>
<dbReference type="PANTHER" id="PTHR11403:SF7">
    <property type="entry name" value="CYTOCHROME C OXIDASE SUBUNIT 3"/>
    <property type="match status" value="1"/>
</dbReference>
<dbReference type="CDD" id="cd01665">
    <property type="entry name" value="Cyt_c_Oxidase_III"/>
    <property type="match status" value="1"/>
</dbReference>
<dbReference type="Gene3D" id="1.20.120.80">
    <property type="entry name" value="Cytochrome c oxidase, subunit III, four-helix bundle"/>
    <property type="match status" value="1"/>
</dbReference>
<sequence length="294" mass="32953">MAEEQKYEKYYVPASSPWPIVGAVGLGLIAVGAGHTVINMSNDTEGYGVYILLAGIATILVMLVGWFRDQINESMSGLYSNQLSDSYRQGMAWFIFSEVMFFAAFFGALFYARVIALEWLGGGGNNAMTNEVLWPDFSAHWPLTETPGGTTTQGMGWGGLPLYNTLILITSSITCHFAHVGLEQGKRTQLKVWLGITILLGLIFLYLQGMEYVHAYQDLGLQLDSGVYGNTFYMLTGFHGMHVTLGTIMLIVMFFRVLKGHFSHDNQFAFQATSWYWHFVDVVWVCLFIFVYVL</sequence>
<feature type="transmembrane region" description="Helical" evidence="11">
    <location>
        <begin position="192"/>
        <end position="212"/>
    </location>
</feature>
<evidence type="ECO:0000313" key="13">
    <source>
        <dbReference type="EMBL" id="KFZ31095.1"/>
    </source>
</evidence>
<evidence type="ECO:0000256" key="10">
    <source>
        <dbReference type="RuleBase" id="RU003376"/>
    </source>
</evidence>
<dbReference type="InterPro" id="IPR024791">
    <property type="entry name" value="Cyt_c/ubiquinol_Oxase_su3"/>
</dbReference>
<evidence type="ECO:0000256" key="7">
    <source>
        <dbReference type="ARBA" id="ARBA00023136"/>
    </source>
</evidence>
<evidence type="ECO:0000256" key="1">
    <source>
        <dbReference type="ARBA" id="ARBA00004141"/>
    </source>
</evidence>
<keyword evidence="4 10" id="KW-0812">Transmembrane</keyword>
<dbReference type="OrthoDB" id="9810850at2"/>
<feature type="transmembrane region" description="Helical" evidence="11">
    <location>
        <begin position="47"/>
        <end position="67"/>
    </location>
</feature>
<keyword evidence="6 11" id="KW-1133">Transmembrane helix</keyword>
<feature type="transmembrane region" description="Helical" evidence="11">
    <location>
        <begin position="91"/>
        <end position="112"/>
    </location>
</feature>
<feature type="domain" description="Heme-copper oxidase subunit III family profile" evidence="12">
    <location>
        <begin position="6"/>
        <end position="294"/>
    </location>
</feature>
<dbReference type="InterPro" id="IPR035973">
    <property type="entry name" value="Cyt_c_oxidase_su3-like_sf"/>
</dbReference>
<keyword evidence="5" id="KW-1278">Translocase</keyword>
<dbReference type="Pfam" id="PF00510">
    <property type="entry name" value="COX3"/>
    <property type="match status" value="2"/>
</dbReference>
<keyword evidence="7 11" id="KW-0472">Membrane</keyword>
<dbReference type="AlphaFoldDB" id="A0A094ITU2"/>
<dbReference type="EC" id="7.1.1.9" evidence="3"/>
<evidence type="ECO:0000256" key="6">
    <source>
        <dbReference type="ARBA" id="ARBA00022989"/>
    </source>
</evidence>
<feature type="transmembrane region" description="Helical" evidence="11">
    <location>
        <begin position="162"/>
        <end position="180"/>
    </location>
</feature>
<name>A0A094ITU2_9GAMM</name>
<evidence type="ECO:0000256" key="8">
    <source>
        <dbReference type="ARBA" id="ARBA00031400"/>
    </source>
</evidence>
<comment type="similarity">
    <text evidence="2 10">Belongs to the cytochrome c oxidase subunit 3 family.</text>
</comment>
<feature type="transmembrane region" description="Helical" evidence="11">
    <location>
        <begin position="20"/>
        <end position="41"/>
    </location>
</feature>
<evidence type="ECO:0000256" key="5">
    <source>
        <dbReference type="ARBA" id="ARBA00022967"/>
    </source>
</evidence>
<evidence type="ECO:0000313" key="14">
    <source>
        <dbReference type="Proteomes" id="UP000054363"/>
    </source>
</evidence>
<dbReference type="GO" id="GO:0004129">
    <property type="term" value="F:cytochrome-c oxidase activity"/>
    <property type="evidence" value="ECO:0007669"/>
    <property type="project" value="UniProtKB-EC"/>
</dbReference>
<evidence type="ECO:0000256" key="3">
    <source>
        <dbReference type="ARBA" id="ARBA00012949"/>
    </source>
</evidence>
<dbReference type="Gene3D" id="1.10.287.70">
    <property type="match status" value="1"/>
</dbReference>
<evidence type="ECO:0000256" key="2">
    <source>
        <dbReference type="ARBA" id="ARBA00010581"/>
    </source>
</evidence>
<evidence type="ECO:0000259" key="12">
    <source>
        <dbReference type="PROSITE" id="PS50253"/>
    </source>
</evidence>
<dbReference type="STRING" id="435908.IDSA_06340"/>
<evidence type="ECO:0000256" key="9">
    <source>
        <dbReference type="ARBA" id="ARBA00031625"/>
    </source>
</evidence>
<dbReference type="InterPro" id="IPR013833">
    <property type="entry name" value="Cyt_c_oxidase_su3_a-hlx"/>
</dbReference>
<dbReference type="GO" id="GO:0005886">
    <property type="term" value="C:plasma membrane"/>
    <property type="evidence" value="ECO:0007669"/>
    <property type="project" value="UniProtKB-SubCell"/>
</dbReference>
<evidence type="ECO:0000256" key="11">
    <source>
        <dbReference type="SAM" id="Phobius"/>
    </source>
</evidence>
<dbReference type="RefSeq" id="WP_034775151.1">
    <property type="nucleotide sequence ID" value="NZ_JPER01000002.1"/>
</dbReference>
<keyword evidence="14" id="KW-1185">Reference proteome</keyword>
<organism evidence="13 14">
    <name type="scientific">Pseudidiomarina salinarum</name>
    <dbReference type="NCBI Taxonomy" id="435908"/>
    <lineage>
        <taxon>Bacteria</taxon>
        <taxon>Pseudomonadati</taxon>
        <taxon>Pseudomonadota</taxon>
        <taxon>Gammaproteobacteria</taxon>
        <taxon>Alteromonadales</taxon>
        <taxon>Idiomarinaceae</taxon>
        <taxon>Pseudidiomarina</taxon>
    </lineage>
</organism>
<accession>A0A094ITU2</accession>
<dbReference type="FunFam" id="1.20.120.80:FF:000003">
    <property type="entry name" value="Cytochrome c oxidase subunit 3"/>
    <property type="match status" value="1"/>
</dbReference>
<dbReference type="eggNOG" id="COG1845">
    <property type="taxonomic scope" value="Bacteria"/>
</dbReference>
<dbReference type="EMBL" id="JPER01000002">
    <property type="protein sequence ID" value="KFZ31095.1"/>
    <property type="molecule type" value="Genomic_DNA"/>
</dbReference>
<gene>
    <name evidence="13" type="ORF">IDSA_06340</name>
</gene>
<proteinExistence type="inferred from homology"/>
<comment type="subcellular location">
    <subcellularLocation>
        <location evidence="10">Cell membrane</location>
        <topology evidence="10">Multi-pass membrane protein</topology>
    </subcellularLocation>
    <subcellularLocation>
        <location evidence="1">Membrane</location>
        <topology evidence="1">Multi-pass membrane protein</topology>
    </subcellularLocation>
</comment>
<dbReference type="InterPro" id="IPR033945">
    <property type="entry name" value="Cyt_c_oxase_su3_dom"/>
</dbReference>
<comment type="caution">
    <text evidence="13">The sequence shown here is derived from an EMBL/GenBank/DDBJ whole genome shotgun (WGS) entry which is preliminary data.</text>
</comment>
<dbReference type="PANTHER" id="PTHR11403">
    <property type="entry name" value="CYTOCHROME C OXIDASE SUBUNIT III"/>
    <property type="match status" value="1"/>
</dbReference>